<keyword evidence="7 9" id="KW-0496">Mitochondrion</keyword>
<evidence type="ECO:0000256" key="1">
    <source>
        <dbReference type="ARBA" id="ARBA00004434"/>
    </source>
</evidence>
<dbReference type="InterPro" id="IPR036639">
    <property type="entry name" value="Cyt_c_oxidase_su4_sf"/>
</dbReference>
<comment type="function">
    <text evidence="9">Component of the cytochrome c oxidase, the last enzyme in the mitochondrial electron transport chain which drives oxidative phosphorylation.</text>
</comment>
<comment type="subunit">
    <text evidence="9">Component of the cytochrome c oxidase (complex IV, CIV), a multisubunit enzyme composed of 14 subunits.</text>
</comment>
<evidence type="ECO:0000256" key="3">
    <source>
        <dbReference type="ARBA" id="ARBA00008135"/>
    </source>
</evidence>
<evidence type="ECO:0000256" key="2">
    <source>
        <dbReference type="ARBA" id="ARBA00004673"/>
    </source>
</evidence>
<proteinExistence type="inferred from homology"/>
<keyword evidence="11" id="KW-1185">Reference proteome</keyword>
<evidence type="ECO:0000256" key="6">
    <source>
        <dbReference type="ARBA" id="ARBA00022989"/>
    </source>
</evidence>
<evidence type="ECO:0000313" key="10">
    <source>
        <dbReference type="EMBL" id="KAG9460663.1"/>
    </source>
</evidence>
<dbReference type="InterPro" id="IPR013288">
    <property type="entry name" value="Cyt_c_oxidase_su4"/>
</dbReference>
<dbReference type="Proteomes" id="UP000770717">
    <property type="component" value="Unassembled WGS sequence"/>
</dbReference>
<organism evidence="10 11">
    <name type="scientific">Eleutherodactylus coqui</name>
    <name type="common">Puerto Rican coqui</name>
    <dbReference type="NCBI Taxonomy" id="57060"/>
    <lineage>
        <taxon>Eukaryota</taxon>
        <taxon>Metazoa</taxon>
        <taxon>Chordata</taxon>
        <taxon>Craniata</taxon>
        <taxon>Vertebrata</taxon>
        <taxon>Euteleostomi</taxon>
        <taxon>Amphibia</taxon>
        <taxon>Batrachia</taxon>
        <taxon>Anura</taxon>
        <taxon>Neobatrachia</taxon>
        <taxon>Hyloidea</taxon>
        <taxon>Eleutherodactylidae</taxon>
        <taxon>Eleutherodactylinae</taxon>
        <taxon>Eleutherodactylus</taxon>
        <taxon>Eleutherodactylus</taxon>
    </lineage>
</organism>
<keyword evidence="4 9" id="KW-0812">Transmembrane</keyword>
<dbReference type="InterPro" id="IPR004203">
    <property type="entry name" value="Cyt_c_oxidase_su4_fam"/>
</dbReference>
<comment type="subcellular location">
    <subcellularLocation>
        <location evidence="1 9">Mitochondrion inner membrane</location>
        <topology evidence="1 9">Single-pass membrane protein</topology>
    </subcellularLocation>
</comment>
<evidence type="ECO:0000256" key="4">
    <source>
        <dbReference type="ARBA" id="ARBA00022692"/>
    </source>
</evidence>
<dbReference type="FunFam" id="1.10.442.10:FF:000001">
    <property type="entry name" value="Cytochrome c oxidase subunit 4 isoform 1"/>
    <property type="match status" value="1"/>
</dbReference>
<accession>A0A8J6BIJ6</accession>
<dbReference type="PRINTS" id="PR01873">
    <property type="entry name" value="CYTCOXIDASE4"/>
</dbReference>
<dbReference type="PANTHER" id="PTHR10707">
    <property type="entry name" value="CYTOCHROME C OXIDASE SUBUNIT IV"/>
    <property type="match status" value="1"/>
</dbReference>
<name>A0A8J6BIJ6_ELECQ</name>
<evidence type="ECO:0000256" key="9">
    <source>
        <dbReference type="RuleBase" id="RU367145"/>
    </source>
</evidence>
<feature type="transmembrane region" description="Helical" evidence="9">
    <location>
        <begin position="84"/>
        <end position="102"/>
    </location>
</feature>
<dbReference type="Gene3D" id="1.10.442.10">
    <property type="entry name" value="Cytochrome c oxidase subunit IV"/>
    <property type="match status" value="1"/>
</dbReference>
<keyword evidence="6 9" id="KW-1133">Transmembrane helix</keyword>
<dbReference type="PANTHER" id="PTHR10707:SF16">
    <property type="entry name" value="CYTOCHROME C OXIDASE SUBUNIT 4"/>
    <property type="match status" value="1"/>
</dbReference>
<dbReference type="GO" id="GO:0005743">
    <property type="term" value="C:mitochondrial inner membrane"/>
    <property type="evidence" value="ECO:0007669"/>
    <property type="project" value="UniProtKB-SubCell"/>
</dbReference>
<dbReference type="EMBL" id="WNTK01048966">
    <property type="protein sequence ID" value="KAG9460663.1"/>
    <property type="molecule type" value="Genomic_DNA"/>
</dbReference>
<dbReference type="Pfam" id="PF02936">
    <property type="entry name" value="COX4"/>
    <property type="match status" value="1"/>
</dbReference>
<dbReference type="SUPFAM" id="SSF81406">
    <property type="entry name" value="Mitochondrial cytochrome c oxidase subunit IV"/>
    <property type="match status" value="1"/>
</dbReference>
<evidence type="ECO:0000256" key="5">
    <source>
        <dbReference type="ARBA" id="ARBA00022792"/>
    </source>
</evidence>
<dbReference type="OrthoDB" id="186013at2759"/>
<protein>
    <recommendedName>
        <fullName evidence="9">Cytochrome c oxidase subunit 4</fullName>
    </recommendedName>
</protein>
<dbReference type="UniPathway" id="UPA00705"/>
<sequence length="115" mass="13356">MALCLPSLDVIPAFTFPTYHDLRHVPLPDIPFRAALTSQETALKEKEKGPWKQLSPEEKKSLYHIMFNQTYAEMNKPNQEWKTVLGGVFFFVGFTGIVMWWQRVHGEDMVEWASV</sequence>
<reference evidence="10" key="1">
    <citation type="thesis" date="2020" institute="ProQuest LLC" country="789 East Eisenhower Parkway, Ann Arbor, MI, USA">
        <title>Comparative Genomics and Chromosome Evolution.</title>
        <authorList>
            <person name="Mudd A.B."/>
        </authorList>
    </citation>
    <scope>NUCLEOTIDE SEQUENCE</scope>
    <source>
        <strain evidence="10">HN-11 Male</strain>
        <tissue evidence="10">Kidney and liver</tissue>
    </source>
</reference>
<keyword evidence="8 9" id="KW-0472">Membrane</keyword>
<dbReference type="CDD" id="cd00922">
    <property type="entry name" value="Cyt_c_Oxidase_IV"/>
    <property type="match status" value="1"/>
</dbReference>
<evidence type="ECO:0000313" key="11">
    <source>
        <dbReference type="Proteomes" id="UP000770717"/>
    </source>
</evidence>
<evidence type="ECO:0000256" key="8">
    <source>
        <dbReference type="ARBA" id="ARBA00023136"/>
    </source>
</evidence>
<keyword evidence="5 9" id="KW-0999">Mitochondrion inner membrane</keyword>
<comment type="similarity">
    <text evidence="3 9">Belongs to the cytochrome c oxidase IV family.</text>
</comment>
<dbReference type="GO" id="GO:0006123">
    <property type="term" value="P:mitochondrial electron transport, cytochrome c to oxygen"/>
    <property type="evidence" value="ECO:0007669"/>
    <property type="project" value="InterPro"/>
</dbReference>
<comment type="pathway">
    <text evidence="2 9">Energy metabolism; oxidative phosphorylation.</text>
</comment>
<gene>
    <name evidence="10" type="ORF">GDO78_020336</name>
</gene>
<comment type="caution">
    <text evidence="10">The sequence shown here is derived from an EMBL/GenBank/DDBJ whole genome shotgun (WGS) entry which is preliminary data.</text>
</comment>
<dbReference type="GO" id="GO:0045277">
    <property type="term" value="C:respiratory chain complex IV"/>
    <property type="evidence" value="ECO:0007669"/>
    <property type="project" value="InterPro"/>
</dbReference>
<dbReference type="AlphaFoldDB" id="A0A8J6BIJ6"/>
<evidence type="ECO:0000256" key="7">
    <source>
        <dbReference type="ARBA" id="ARBA00023128"/>
    </source>
</evidence>